<comment type="caution">
    <text evidence="4">The sequence shown here is derived from an EMBL/GenBank/DDBJ whole genome shotgun (WGS) entry which is preliminary data.</text>
</comment>
<evidence type="ECO:0000256" key="2">
    <source>
        <dbReference type="ARBA" id="ARBA00023180"/>
    </source>
</evidence>
<evidence type="ECO:0000313" key="5">
    <source>
        <dbReference type="Proteomes" id="UP001606300"/>
    </source>
</evidence>
<evidence type="ECO:0000313" key="4">
    <source>
        <dbReference type="EMBL" id="MFG6416170.1"/>
    </source>
</evidence>
<dbReference type="InterPro" id="IPR052063">
    <property type="entry name" value="Polysaccharide_Lyase_1"/>
</dbReference>
<dbReference type="PANTHER" id="PTHR42970">
    <property type="entry name" value="PECTATE LYASE C-RELATED"/>
    <property type="match status" value="1"/>
</dbReference>
<dbReference type="PANTHER" id="PTHR42970:SF1">
    <property type="entry name" value="PECTATE LYASE C-RELATED"/>
    <property type="match status" value="1"/>
</dbReference>
<name>A0ABW7ERX6_9BURK</name>
<sequence>MNAVVAAWRRMACGLAALLLALATPANALEPLPLPPDSAQAKTLLREFPLLAKLLMAERPWEQSPQALAGAIAARKPQLTQGSPELPLLLGDRRGPGWPGEPLFGLQAYETEFYSFDRERPLVRLHVGRPLVFALQHGRVEARAEGRQLVSQFPVLAADAVTRLRAQLEGAAESLAPFGAQREPCASALVACYRLPNDVRMTVTDLSGSTNGTPYVEISLTPQAPVARFAGTQTLAFPGAEGAGRYAQGGRGGRVFIVTTLADYLPKGRLGRPAGTYGQASAHALTLGEGNWVPFVDALGRPEPGVGKPLLPPFEALPPEPVITGSLREAVEAAGPRTIVFAVSGTVELKDELVVRNPYLTIAGQTAPGEGVQIRNFGLMVETHDVIVRHLRIRVGEIKGPGNLQRTLGEQTHGLDISGMNVIVDHCDIAYANDQVFNTYGVERREAATLQWSYIYGGPKASTHEKGDHSMAAVGVGWGFVSLHHNLFAHMRTRNPRVDMLTYDFRNNVIYNFGAAGYGSPNDNLRLNYVGNTLKRGPDTKRKDLYAFGDRQFSTPFGQWYGAGNALPEGFAGLFDAPAQTVVSQPHDVPPVTTHAAADAYRLVLSEGGASKPVRDSVTRYVAGTVAEGAGFIPGTPADWPDGGFARYPTASAPVDEDRNGIPDAWERARGLRPGTVRSNGRDLDARYDNLEVYINSL</sequence>
<protein>
    <recommendedName>
        <fullName evidence="6">Pectate lyase</fullName>
    </recommendedName>
</protein>
<dbReference type="EMBL" id="JBIGHY010000008">
    <property type="protein sequence ID" value="MFG6416170.1"/>
    <property type="molecule type" value="Genomic_DNA"/>
</dbReference>
<evidence type="ECO:0008006" key="6">
    <source>
        <dbReference type="Google" id="ProtNLM"/>
    </source>
</evidence>
<accession>A0ABW7ERX6</accession>
<evidence type="ECO:0000256" key="1">
    <source>
        <dbReference type="ARBA" id="ARBA00022723"/>
    </source>
</evidence>
<reference evidence="4 5" key="1">
    <citation type="submission" date="2024-09" db="EMBL/GenBank/DDBJ databases">
        <title>Novel species of the genus Pelomonas and Roseateles isolated from streams.</title>
        <authorList>
            <person name="Lu H."/>
        </authorList>
    </citation>
    <scope>NUCLEOTIDE SEQUENCE [LARGE SCALE GENOMIC DNA]</scope>
    <source>
        <strain evidence="4 5">DC23W</strain>
    </source>
</reference>
<keyword evidence="3" id="KW-0732">Signal</keyword>
<keyword evidence="1" id="KW-0479">Metal-binding</keyword>
<feature type="chain" id="PRO_5047463780" description="Pectate lyase" evidence="3">
    <location>
        <begin position="29"/>
        <end position="698"/>
    </location>
</feature>
<dbReference type="SUPFAM" id="SSF51126">
    <property type="entry name" value="Pectin lyase-like"/>
    <property type="match status" value="1"/>
</dbReference>
<feature type="signal peptide" evidence="3">
    <location>
        <begin position="1"/>
        <end position="28"/>
    </location>
</feature>
<dbReference type="RefSeq" id="WP_394472239.1">
    <property type="nucleotide sequence ID" value="NZ_JBIGHY010000008.1"/>
</dbReference>
<keyword evidence="5" id="KW-1185">Reference proteome</keyword>
<gene>
    <name evidence="4" type="ORF">ACG02S_19945</name>
</gene>
<keyword evidence="2" id="KW-0325">Glycoprotein</keyword>
<dbReference type="InterPro" id="IPR012334">
    <property type="entry name" value="Pectin_lyas_fold"/>
</dbReference>
<dbReference type="Proteomes" id="UP001606300">
    <property type="component" value="Unassembled WGS sequence"/>
</dbReference>
<proteinExistence type="predicted"/>
<evidence type="ECO:0000256" key="3">
    <source>
        <dbReference type="SAM" id="SignalP"/>
    </source>
</evidence>
<dbReference type="Gene3D" id="2.160.20.10">
    <property type="entry name" value="Single-stranded right-handed beta-helix, Pectin lyase-like"/>
    <property type="match status" value="1"/>
</dbReference>
<dbReference type="InterPro" id="IPR011050">
    <property type="entry name" value="Pectin_lyase_fold/virulence"/>
</dbReference>
<organism evidence="4 5">
    <name type="scientific">Pelomonas dachongensis</name>
    <dbReference type="NCBI Taxonomy" id="3299029"/>
    <lineage>
        <taxon>Bacteria</taxon>
        <taxon>Pseudomonadati</taxon>
        <taxon>Pseudomonadota</taxon>
        <taxon>Betaproteobacteria</taxon>
        <taxon>Burkholderiales</taxon>
        <taxon>Sphaerotilaceae</taxon>
        <taxon>Roseateles</taxon>
    </lineage>
</organism>